<accession>A0ABW1JJM8</accession>
<dbReference type="Gene3D" id="3.10.20.30">
    <property type="match status" value="1"/>
</dbReference>
<feature type="domain" description="FAD-binding FR-type" evidence="4">
    <location>
        <begin position="231"/>
        <end position="334"/>
    </location>
</feature>
<dbReference type="PROSITE" id="PS51384">
    <property type="entry name" value="FAD_FR"/>
    <property type="match status" value="1"/>
</dbReference>
<dbReference type="Pfam" id="PF00111">
    <property type="entry name" value="Fer2"/>
    <property type="match status" value="1"/>
</dbReference>
<dbReference type="InterPro" id="IPR001041">
    <property type="entry name" value="2Fe-2S_ferredoxin-type"/>
</dbReference>
<keyword evidence="1" id="KW-0001">2Fe-2S</keyword>
<proteinExistence type="predicted"/>
<dbReference type="InterPro" id="IPR005302">
    <property type="entry name" value="MoCF_Sase_C"/>
</dbReference>
<dbReference type="Pfam" id="PF00175">
    <property type="entry name" value="NAD_binding_1"/>
    <property type="match status" value="1"/>
</dbReference>
<dbReference type="PROSITE" id="PS51340">
    <property type="entry name" value="MOSC"/>
    <property type="match status" value="1"/>
</dbReference>
<evidence type="ECO:0000256" key="2">
    <source>
        <dbReference type="ARBA" id="ARBA00023014"/>
    </source>
</evidence>
<organism evidence="5 6">
    <name type="scientific">Angustibacter luteus</name>
    <dbReference type="NCBI Taxonomy" id="658456"/>
    <lineage>
        <taxon>Bacteria</taxon>
        <taxon>Bacillati</taxon>
        <taxon>Actinomycetota</taxon>
        <taxon>Actinomycetes</taxon>
        <taxon>Kineosporiales</taxon>
        <taxon>Kineosporiaceae</taxon>
    </lineage>
</organism>
<keyword evidence="2" id="KW-0411">Iron-sulfur</keyword>
<dbReference type="SUPFAM" id="SSF63380">
    <property type="entry name" value="Riboflavin synthase domain-like"/>
    <property type="match status" value="1"/>
</dbReference>
<dbReference type="SUPFAM" id="SSF54292">
    <property type="entry name" value="2Fe-2S ferredoxin-like"/>
    <property type="match status" value="1"/>
</dbReference>
<evidence type="ECO:0000313" key="5">
    <source>
        <dbReference type="EMBL" id="MFC6009175.1"/>
    </source>
</evidence>
<dbReference type="InterPro" id="IPR012675">
    <property type="entry name" value="Beta-grasp_dom_sf"/>
</dbReference>
<dbReference type="Proteomes" id="UP001596189">
    <property type="component" value="Unassembled WGS sequence"/>
</dbReference>
<dbReference type="InterPro" id="IPR017938">
    <property type="entry name" value="Riboflavin_synthase-like_b-brl"/>
</dbReference>
<evidence type="ECO:0000313" key="6">
    <source>
        <dbReference type="Proteomes" id="UP001596189"/>
    </source>
</evidence>
<dbReference type="InterPro" id="IPR008333">
    <property type="entry name" value="Cbr1-like_FAD-bd_dom"/>
</dbReference>
<dbReference type="SUPFAM" id="SSF50800">
    <property type="entry name" value="PK beta-barrel domain-like"/>
    <property type="match status" value="1"/>
</dbReference>
<feature type="domain" description="MOSC" evidence="3">
    <location>
        <begin position="29"/>
        <end position="164"/>
    </location>
</feature>
<dbReference type="EMBL" id="JBHSRD010000008">
    <property type="protein sequence ID" value="MFC6009175.1"/>
    <property type="molecule type" value="Genomic_DNA"/>
</dbReference>
<sequence>MATLLSVNVGLPKDVSWRGRTVHTGVWKSPVAGSRLVRRLNVDGDGQGDLVGHGGEQRAVLVYQIDSYRHWQKLFGRDDLTYGAFGENFTVEGLGDDEVCIGDRYRIGGAEFEVSQPRVTCFRVGMRMGEPQLPALLVAHHRPGFYLRVLTEGRVTAGDGIVRTWRDPRALSVAAVDALLYLPGHEVEQLRAAMDIPALSPGWRESFRSMVEGGAGAAPAGVQVAPTPAWPGFRRLTVADVVAESTTVTSFGFVADDALPPYLPGQFLGVRVPGADGDPAQVRSYSLSGDPDGGAYRISVKREERGLVSSFLHAHLRPGDHLEVAAPRGDFTLDDGSDPVLLISAGIGQTPLLAMLHRLVRDQSGRVVWWVHTAHDADSHAFSAEVADLLGRLSSVHSLVFYTSAAEPLAPDSGVRTGRLTAEVIAGLGLPSDAHAYLCGPEPFMDDVAQALTGVGIAPARIHTERFGSRSPINPGVVGALAPRPHQPAGAPGAGPPVTFARSGLTAAWSDAYGSVLELAEACDVPTQWSCRSGVCHTCVTAVLSGAASYATPPLETPGDDELLICSSQPTTALVLDL</sequence>
<dbReference type="CDD" id="cd06184">
    <property type="entry name" value="flavohem_like_fad_nad_binding"/>
    <property type="match status" value="1"/>
</dbReference>
<keyword evidence="1" id="KW-0479">Metal-binding</keyword>
<dbReference type="InterPro" id="IPR017927">
    <property type="entry name" value="FAD-bd_FR_type"/>
</dbReference>
<keyword evidence="1" id="KW-0408">Iron</keyword>
<keyword evidence="6" id="KW-1185">Reference proteome</keyword>
<dbReference type="RefSeq" id="WP_345717701.1">
    <property type="nucleotide sequence ID" value="NZ_BAABFP010000007.1"/>
</dbReference>
<dbReference type="Pfam" id="PF03475">
    <property type="entry name" value="YiiM_3-alpha"/>
    <property type="match status" value="1"/>
</dbReference>
<dbReference type="InterPro" id="IPR005163">
    <property type="entry name" value="Tri_helical_YiiM-like"/>
</dbReference>
<evidence type="ECO:0000259" key="3">
    <source>
        <dbReference type="PROSITE" id="PS51340"/>
    </source>
</evidence>
<gene>
    <name evidence="5" type="ORF">ACFQDO_18740</name>
</gene>
<dbReference type="InterPro" id="IPR011037">
    <property type="entry name" value="Pyrv_Knase-like_insert_dom_sf"/>
</dbReference>
<dbReference type="InterPro" id="IPR036010">
    <property type="entry name" value="2Fe-2S_ferredoxin-like_sf"/>
</dbReference>
<dbReference type="InterPro" id="IPR052353">
    <property type="entry name" value="Benzoxazolinone_Detox_Enz"/>
</dbReference>
<dbReference type="Gene3D" id="2.40.33.20">
    <property type="entry name" value="PK beta-barrel domain-like"/>
    <property type="match status" value="1"/>
</dbReference>
<dbReference type="Pfam" id="PF03473">
    <property type="entry name" value="MOSC"/>
    <property type="match status" value="1"/>
</dbReference>
<evidence type="ECO:0000259" key="4">
    <source>
        <dbReference type="PROSITE" id="PS51384"/>
    </source>
</evidence>
<comment type="caution">
    <text evidence="5">The sequence shown here is derived from an EMBL/GenBank/DDBJ whole genome shotgun (WGS) entry which is preliminary data.</text>
</comment>
<name>A0ABW1JJM8_9ACTN</name>
<evidence type="ECO:0000256" key="1">
    <source>
        <dbReference type="ARBA" id="ARBA00022714"/>
    </source>
</evidence>
<dbReference type="Gene3D" id="3.40.50.80">
    <property type="entry name" value="Nucleotide-binding domain of ferredoxin-NADP reductase (FNR) module"/>
    <property type="match status" value="1"/>
</dbReference>
<dbReference type="Pfam" id="PF00970">
    <property type="entry name" value="FAD_binding_6"/>
    <property type="match status" value="1"/>
</dbReference>
<dbReference type="InterPro" id="IPR001433">
    <property type="entry name" value="OxRdtase_FAD/NAD-bd"/>
</dbReference>
<dbReference type="InterPro" id="IPR039261">
    <property type="entry name" value="FNR_nucleotide-bd"/>
</dbReference>
<dbReference type="CDD" id="cd00207">
    <property type="entry name" value="fer2"/>
    <property type="match status" value="1"/>
</dbReference>
<dbReference type="Gene3D" id="2.40.30.10">
    <property type="entry name" value="Translation factors"/>
    <property type="match status" value="1"/>
</dbReference>
<dbReference type="PANTHER" id="PTHR30212:SF2">
    <property type="entry name" value="PROTEIN YIIM"/>
    <property type="match status" value="1"/>
</dbReference>
<dbReference type="SUPFAM" id="SSF52343">
    <property type="entry name" value="Ferredoxin reductase-like, C-terminal NADP-linked domain"/>
    <property type="match status" value="1"/>
</dbReference>
<reference evidence="6" key="1">
    <citation type="journal article" date="2019" name="Int. J. Syst. Evol. Microbiol.">
        <title>The Global Catalogue of Microorganisms (GCM) 10K type strain sequencing project: providing services to taxonomists for standard genome sequencing and annotation.</title>
        <authorList>
            <consortium name="The Broad Institute Genomics Platform"/>
            <consortium name="The Broad Institute Genome Sequencing Center for Infectious Disease"/>
            <person name="Wu L."/>
            <person name="Ma J."/>
        </authorList>
    </citation>
    <scope>NUCLEOTIDE SEQUENCE [LARGE SCALE GENOMIC DNA]</scope>
    <source>
        <strain evidence="6">KACC 14249</strain>
    </source>
</reference>
<dbReference type="PRINTS" id="PR00410">
    <property type="entry name" value="PHEHYDRXLASE"/>
</dbReference>
<protein>
    <submittedName>
        <fullName evidence="5">MOSC domain-containing protein</fullName>
    </submittedName>
</protein>
<dbReference type="PANTHER" id="PTHR30212">
    <property type="entry name" value="PROTEIN YIIM"/>
    <property type="match status" value="1"/>
</dbReference>